<gene>
    <name evidence="1" type="ORF">MNBD_BACTEROID07-49</name>
</gene>
<reference evidence="1" key="1">
    <citation type="submission" date="2018-06" db="EMBL/GenBank/DDBJ databases">
        <authorList>
            <person name="Zhirakovskaya E."/>
        </authorList>
    </citation>
    <scope>NUCLEOTIDE SEQUENCE</scope>
</reference>
<proteinExistence type="predicted"/>
<name>A0A3B0UDW4_9ZZZZ</name>
<dbReference type="EMBL" id="UOET01000036">
    <property type="protein sequence ID" value="VAW26513.1"/>
    <property type="molecule type" value="Genomic_DNA"/>
</dbReference>
<protein>
    <submittedName>
        <fullName evidence="1">Uncharacterized protein</fullName>
    </submittedName>
</protein>
<dbReference type="AlphaFoldDB" id="A0A3B0UDW4"/>
<organism evidence="1">
    <name type="scientific">hydrothermal vent metagenome</name>
    <dbReference type="NCBI Taxonomy" id="652676"/>
    <lineage>
        <taxon>unclassified sequences</taxon>
        <taxon>metagenomes</taxon>
        <taxon>ecological metagenomes</taxon>
    </lineage>
</organism>
<accession>A0A3B0UDW4</accession>
<evidence type="ECO:0000313" key="1">
    <source>
        <dbReference type="EMBL" id="VAW26513.1"/>
    </source>
</evidence>
<sequence length="76" mass="8595">MGSIEQIKRLAYIQYLSQGFKAVTPLPVAFNKVFNTFSVDDVLVSFPQDAPVAIIVYPPKADNTRQYIFETLLRAE</sequence>